<comment type="caution">
    <text evidence="2">The sequence shown here is derived from an EMBL/GenBank/DDBJ whole genome shotgun (WGS) entry which is preliminary data.</text>
</comment>
<dbReference type="Pfam" id="PF13302">
    <property type="entry name" value="Acetyltransf_3"/>
    <property type="match status" value="1"/>
</dbReference>
<dbReference type="PROSITE" id="PS51186">
    <property type="entry name" value="GNAT"/>
    <property type="match status" value="1"/>
</dbReference>
<dbReference type="PANTHER" id="PTHR43792:SF1">
    <property type="entry name" value="N-ACETYLTRANSFERASE DOMAIN-CONTAINING PROTEIN"/>
    <property type="match status" value="1"/>
</dbReference>
<evidence type="ECO:0000313" key="2">
    <source>
        <dbReference type="EMBL" id="PYY27686.1"/>
    </source>
</evidence>
<dbReference type="AlphaFoldDB" id="A0A2W0C5W2"/>
<dbReference type="RefSeq" id="WP_110821393.1">
    <property type="nucleotide sequence ID" value="NZ_PRLG01000021.1"/>
</dbReference>
<dbReference type="OrthoDB" id="9798081at2"/>
<evidence type="ECO:0000259" key="1">
    <source>
        <dbReference type="PROSITE" id="PS51186"/>
    </source>
</evidence>
<dbReference type="CDD" id="cd04301">
    <property type="entry name" value="NAT_SF"/>
    <property type="match status" value="1"/>
</dbReference>
<name>A0A2W0C5W2_9BACL</name>
<keyword evidence="2" id="KW-0808">Transferase</keyword>
<dbReference type="Gene3D" id="3.40.630.30">
    <property type="match status" value="1"/>
</dbReference>
<dbReference type="InterPro" id="IPR051531">
    <property type="entry name" value="N-acetyltransferase"/>
</dbReference>
<accession>A0A2W0C5W2</accession>
<dbReference type="InterPro" id="IPR000182">
    <property type="entry name" value="GNAT_dom"/>
</dbReference>
<dbReference type="Proteomes" id="UP000247459">
    <property type="component" value="Unassembled WGS sequence"/>
</dbReference>
<dbReference type="PANTHER" id="PTHR43792">
    <property type="entry name" value="GNAT FAMILY, PUTATIVE (AFU_ORTHOLOGUE AFUA_3G00765)-RELATED-RELATED"/>
    <property type="match status" value="1"/>
</dbReference>
<dbReference type="EMBL" id="PRLG01000021">
    <property type="protein sequence ID" value="PYY27686.1"/>
    <property type="molecule type" value="Genomic_DNA"/>
</dbReference>
<sequence length="185" mass="21421">MDQTNKTGVKSRETFLETERLQFSTWSEEDRPLASALWGDPEVTKWISSKGFMSEDEIEARLAQEMERQREMEVQYWPLFDKETGVFVGCCGLSPYAPEEKIYEFGVHLTRDHWGKGYALEAGKAVIRYAFEQLGVQALFAGHHPENGVSKRLLQKLGFTYKKDEFYEPTGKMHPSYIFVESDMK</sequence>
<feature type="domain" description="N-acetyltransferase" evidence="1">
    <location>
        <begin position="21"/>
        <end position="185"/>
    </location>
</feature>
<evidence type="ECO:0000313" key="3">
    <source>
        <dbReference type="Proteomes" id="UP000247459"/>
    </source>
</evidence>
<protein>
    <submittedName>
        <fullName evidence="2">N-acetyltransferase GCN5</fullName>
    </submittedName>
</protein>
<dbReference type="SUPFAM" id="SSF55729">
    <property type="entry name" value="Acyl-CoA N-acyltransferases (Nat)"/>
    <property type="match status" value="1"/>
</dbReference>
<dbReference type="InterPro" id="IPR016181">
    <property type="entry name" value="Acyl_CoA_acyltransferase"/>
</dbReference>
<organism evidence="2 3">
    <name type="scientific">Paenibacillus illinoisensis</name>
    <dbReference type="NCBI Taxonomy" id="59845"/>
    <lineage>
        <taxon>Bacteria</taxon>
        <taxon>Bacillati</taxon>
        <taxon>Bacillota</taxon>
        <taxon>Bacilli</taxon>
        <taxon>Bacillales</taxon>
        <taxon>Paenibacillaceae</taxon>
        <taxon>Paenibacillus</taxon>
    </lineage>
</organism>
<reference evidence="2 3" key="1">
    <citation type="submission" date="2018-01" db="EMBL/GenBank/DDBJ databases">
        <title>Genome sequence of the PGP bacterium Paenibacillus illinoisensis E3.</title>
        <authorList>
            <person name="Rolli E."/>
            <person name="Marasco R."/>
            <person name="Bessem C."/>
            <person name="Michoud G."/>
            <person name="Gaiarsa S."/>
            <person name="Borin S."/>
            <person name="Daffonchio D."/>
        </authorList>
    </citation>
    <scope>NUCLEOTIDE SEQUENCE [LARGE SCALE GENOMIC DNA]</scope>
    <source>
        <strain evidence="2 3">E3</strain>
    </source>
</reference>
<proteinExistence type="predicted"/>
<gene>
    <name evidence="2" type="ORF">PIL02S_04334</name>
</gene>
<dbReference type="GO" id="GO:0016747">
    <property type="term" value="F:acyltransferase activity, transferring groups other than amino-acyl groups"/>
    <property type="evidence" value="ECO:0007669"/>
    <property type="project" value="InterPro"/>
</dbReference>